<evidence type="ECO:0000313" key="2">
    <source>
        <dbReference type="Proteomes" id="UP000015103"/>
    </source>
</evidence>
<evidence type="ECO:0000313" key="1">
    <source>
        <dbReference type="EnsemblMetazoa" id="RPRC008603-PA"/>
    </source>
</evidence>
<dbReference type="VEuPathDB" id="VectorBase:RPRC008603"/>
<organism evidence="1 2">
    <name type="scientific">Rhodnius prolixus</name>
    <name type="common">Triatomid bug</name>
    <dbReference type="NCBI Taxonomy" id="13249"/>
    <lineage>
        <taxon>Eukaryota</taxon>
        <taxon>Metazoa</taxon>
        <taxon>Ecdysozoa</taxon>
        <taxon>Arthropoda</taxon>
        <taxon>Hexapoda</taxon>
        <taxon>Insecta</taxon>
        <taxon>Pterygota</taxon>
        <taxon>Neoptera</taxon>
        <taxon>Paraneoptera</taxon>
        <taxon>Hemiptera</taxon>
        <taxon>Heteroptera</taxon>
        <taxon>Panheteroptera</taxon>
        <taxon>Cimicomorpha</taxon>
        <taxon>Reduviidae</taxon>
        <taxon>Triatominae</taxon>
        <taxon>Rhodnius</taxon>
    </lineage>
</organism>
<dbReference type="EnsemblMetazoa" id="RPRC008603-RA">
    <property type="protein sequence ID" value="RPRC008603-PA"/>
    <property type="gene ID" value="RPRC008603"/>
</dbReference>
<keyword evidence="2" id="KW-1185">Reference proteome</keyword>
<reference evidence="1" key="1">
    <citation type="submission" date="2015-05" db="UniProtKB">
        <authorList>
            <consortium name="EnsemblMetazoa"/>
        </authorList>
    </citation>
    <scope>IDENTIFICATION</scope>
</reference>
<dbReference type="AlphaFoldDB" id="T1HX33"/>
<accession>T1HX33</accession>
<dbReference type="HOGENOM" id="CLU_2834339_0_0_1"/>
<name>T1HX33_RHOPR</name>
<proteinExistence type="predicted"/>
<dbReference type="EMBL" id="ACPB03015185">
    <property type="status" value="NOT_ANNOTATED_CDS"/>
    <property type="molecule type" value="Genomic_DNA"/>
</dbReference>
<protein>
    <submittedName>
        <fullName evidence="1">Uncharacterized protein</fullName>
    </submittedName>
</protein>
<dbReference type="Proteomes" id="UP000015103">
    <property type="component" value="Unassembled WGS sequence"/>
</dbReference>
<sequence>MFKFLFLVALAIACVVAVEEAERVKKQVYGLGLGYTGLGYTGLGYAGVAGVLPYNGYTGLYGHYVY</sequence>
<dbReference type="InParanoid" id="T1HX33"/>